<evidence type="ECO:0000313" key="4">
    <source>
        <dbReference type="EMBL" id="KKK63764.1"/>
    </source>
</evidence>
<evidence type="ECO:0000256" key="1">
    <source>
        <dbReference type="ARBA" id="ARBA00022603"/>
    </source>
</evidence>
<evidence type="ECO:0000256" key="2">
    <source>
        <dbReference type="ARBA" id="ARBA00022679"/>
    </source>
</evidence>
<feature type="non-terminal residue" evidence="4">
    <location>
        <position position="1"/>
    </location>
</feature>
<protein>
    <recommendedName>
        <fullName evidence="3">DNA methylase N-4/N-6 domain-containing protein</fullName>
    </recommendedName>
</protein>
<dbReference type="EMBL" id="LAZR01061344">
    <property type="protein sequence ID" value="KKK63764.1"/>
    <property type="molecule type" value="Genomic_DNA"/>
</dbReference>
<dbReference type="InterPro" id="IPR002941">
    <property type="entry name" value="DNA_methylase_N4/N6"/>
</dbReference>
<dbReference type="GO" id="GO:0032259">
    <property type="term" value="P:methylation"/>
    <property type="evidence" value="ECO:0007669"/>
    <property type="project" value="UniProtKB-KW"/>
</dbReference>
<sequence length="367" mass="43300">KSNFRNEIIINKTKAKKQIKKPFIQQSESLFFYSKNDNYFFNQVEIPRKEPKWYELLDFPRSNENPRTIMGKEYFPPRNRRWGLSQDRINLFEKKGKIRINKNKRYIDCRGNLINEKPELYYDKELVRNVWLDIPGYSQVHKFSTENSEELLRRVIESGSKEKDVVLDFFLGSGTTTATAHKLNRKWIGVEIGAQFEDYILPRMKTVLMGDKSGISKSNNTKSSGFFKYQYLEQFEDTLENVEFNLHDYKKILKIDDIKNPFCYKMKILENQNTKNVNVDLIESFNYLIGIFVKTMKQVKNNGRTYIFIIGNVDKSHTGIVMRKFLVNEEDFFKRFSGKDNVSLCQITWADYPAVSALMCESVNSHT</sequence>
<dbReference type="PRINTS" id="PR00508">
    <property type="entry name" value="S21N4MTFRASE"/>
</dbReference>
<evidence type="ECO:0000259" key="3">
    <source>
        <dbReference type="Pfam" id="PF01555"/>
    </source>
</evidence>
<feature type="non-terminal residue" evidence="4">
    <location>
        <position position="367"/>
    </location>
</feature>
<comment type="caution">
    <text evidence="4">The sequence shown here is derived from an EMBL/GenBank/DDBJ whole genome shotgun (WGS) entry which is preliminary data.</text>
</comment>
<feature type="domain" description="DNA methylase N-4/N-6" evidence="3">
    <location>
        <begin position="3"/>
        <end position="199"/>
    </location>
</feature>
<keyword evidence="2" id="KW-0808">Transferase</keyword>
<dbReference type="GO" id="GO:0003677">
    <property type="term" value="F:DNA binding"/>
    <property type="evidence" value="ECO:0007669"/>
    <property type="project" value="InterPro"/>
</dbReference>
<reference evidence="4" key="1">
    <citation type="journal article" date="2015" name="Nature">
        <title>Complex archaea that bridge the gap between prokaryotes and eukaryotes.</title>
        <authorList>
            <person name="Spang A."/>
            <person name="Saw J.H."/>
            <person name="Jorgensen S.L."/>
            <person name="Zaremba-Niedzwiedzka K."/>
            <person name="Martijn J."/>
            <person name="Lind A.E."/>
            <person name="van Eijk R."/>
            <person name="Schleper C."/>
            <person name="Guy L."/>
            <person name="Ettema T.J."/>
        </authorList>
    </citation>
    <scope>NUCLEOTIDE SEQUENCE</scope>
</reference>
<keyword evidence="1" id="KW-0489">Methyltransferase</keyword>
<dbReference type="AlphaFoldDB" id="A0A0F8ZBB9"/>
<dbReference type="SUPFAM" id="SSF53335">
    <property type="entry name" value="S-adenosyl-L-methionine-dependent methyltransferases"/>
    <property type="match status" value="1"/>
</dbReference>
<dbReference type="InterPro" id="IPR001091">
    <property type="entry name" value="RM_Methyltransferase"/>
</dbReference>
<accession>A0A0F8ZBB9</accession>
<proteinExistence type="predicted"/>
<dbReference type="Gene3D" id="3.40.50.150">
    <property type="entry name" value="Vaccinia Virus protein VP39"/>
    <property type="match status" value="1"/>
</dbReference>
<dbReference type="GO" id="GO:0008170">
    <property type="term" value="F:N-methyltransferase activity"/>
    <property type="evidence" value="ECO:0007669"/>
    <property type="project" value="InterPro"/>
</dbReference>
<gene>
    <name evidence="4" type="ORF">LCGC14_2991010</name>
</gene>
<dbReference type="InterPro" id="IPR029063">
    <property type="entry name" value="SAM-dependent_MTases_sf"/>
</dbReference>
<dbReference type="Pfam" id="PF01555">
    <property type="entry name" value="N6_N4_Mtase"/>
    <property type="match status" value="1"/>
</dbReference>
<organism evidence="4">
    <name type="scientific">marine sediment metagenome</name>
    <dbReference type="NCBI Taxonomy" id="412755"/>
    <lineage>
        <taxon>unclassified sequences</taxon>
        <taxon>metagenomes</taxon>
        <taxon>ecological metagenomes</taxon>
    </lineage>
</organism>
<name>A0A0F8ZBB9_9ZZZZ</name>